<dbReference type="PROSITE" id="PS50994">
    <property type="entry name" value="INTEGRASE"/>
    <property type="match status" value="1"/>
</dbReference>
<dbReference type="Pfam" id="PF00665">
    <property type="entry name" value="rve"/>
    <property type="match status" value="1"/>
</dbReference>
<evidence type="ECO:0000313" key="3">
    <source>
        <dbReference type="Proteomes" id="UP001159363"/>
    </source>
</evidence>
<protein>
    <recommendedName>
        <fullName evidence="1">Integrase catalytic domain-containing protein</fullName>
    </recommendedName>
</protein>
<keyword evidence="3" id="KW-1185">Reference proteome</keyword>
<dbReference type="EMBL" id="JARBHB010000004">
    <property type="protein sequence ID" value="KAJ8887356.1"/>
    <property type="molecule type" value="Genomic_DNA"/>
</dbReference>
<feature type="domain" description="Integrase catalytic" evidence="1">
    <location>
        <begin position="1"/>
        <end position="139"/>
    </location>
</feature>
<feature type="non-terminal residue" evidence="2">
    <location>
        <position position="169"/>
    </location>
</feature>
<evidence type="ECO:0000259" key="1">
    <source>
        <dbReference type="PROSITE" id="PS50994"/>
    </source>
</evidence>
<dbReference type="PANTHER" id="PTHR37984:SF7">
    <property type="entry name" value="INTEGRASE CATALYTIC DOMAIN-CONTAINING PROTEIN"/>
    <property type="match status" value="1"/>
</dbReference>
<comment type="caution">
    <text evidence="2">The sequence shown here is derived from an EMBL/GenBank/DDBJ whole genome shotgun (WGS) entry which is preliminary data.</text>
</comment>
<accession>A0ABQ9HSK4</accession>
<evidence type="ECO:0000313" key="2">
    <source>
        <dbReference type="EMBL" id="KAJ8887356.1"/>
    </source>
</evidence>
<dbReference type="Gene3D" id="3.30.420.10">
    <property type="entry name" value="Ribonuclease H-like superfamily/Ribonuclease H"/>
    <property type="match status" value="1"/>
</dbReference>
<sequence length="169" mass="19139">MVIDYYSIYVEVVYLQNGSTCEIVKHLKTIFSRFGIPCIVISDGGPPFSSNDLSLFFKEWNVTHDITSPYMPKSNGIGERGLGTVEDHTDPYLGLLNYQNTPKGKLKSPAELLLSRTLRSKLPILSTKLKPKIVAFDEHMKRVHEYQTSTKQYYDRNAKPLAPLNVGDK</sequence>
<proteinExistence type="predicted"/>
<dbReference type="PANTHER" id="PTHR37984">
    <property type="entry name" value="PROTEIN CBG26694"/>
    <property type="match status" value="1"/>
</dbReference>
<name>A0ABQ9HSK4_9NEOP</name>
<dbReference type="SUPFAM" id="SSF53098">
    <property type="entry name" value="Ribonuclease H-like"/>
    <property type="match status" value="1"/>
</dbReference>
<organism evidence="2 3">
    <name type="scientific">Dryococelus australis</name>
    <dbReference type="NCBI Taxonomy" id="614101"/>
    <lineage>
        <taxon>Eukaryota</taxon>
        <taxon>Metazoa</taxon>
        <taxon>Ecdysozoa</taxon>
        <taxon>Arthropoda</taxon>
        <taxon>Hexapoda</taxon>
        <taxon>Insecta</taxon>
        <taxon>Pterygota</taxon>
        <taxon>Neoptera</taxon>
        <taxon>Polyneoptera</taxon>
        <taxon>Phasmatodea</taxon>
        <taxon>Verophasmatodea</taxon>
        <taxon>Anareolatae</taxon>
        <taxon>Phasmatidae</taxon>
        <taxon>Eurycanthinae</taxon>
        <taxon>Dryococelus</taxon>
    </lineage>
</organism>
<dbReference type="Proteomes" id="UP001159363">
    <property type="component" value="Chromosome X"/>
</dbReference>
<dbReference type="InterPro" id="IPR036397">
    <property type="entry name" value="RNaseH_sf"/>
</dbReference>
<reference evidence="2 3" key="1">
    <citation type="submission" date="2023-02" db="EMBL/GenBank/DDBJ databases">
        <title>LHISI_Scaffold_Assembly.</title>
        <authorList>
            <person name="Stuart O.P."/>
            <person name="Cleave R."/>
            <person name="Magrath M.J.L."/>
            <person name="Mikheyev A.S."/>
        </authorList>
    </citation>
    <scope>NUCLEOTIDE SEQUENCE [LARGE SCALE GENOMIC DNA]</scope>
    <source>
        <strain evidence="2">Daus_M_001</strain>
        <tissue evidence="2">Leg muscle</tissue>
    </source>
</reference>
<dbReference type="InterPro" id="IPR050951">
    <property type="entry name" value="Retrovirus_Pol_polyprotein"/>
</dbReference>
<dbReference type="InterPro" id="IPR012337">
    <property type="entry name" value="RNaseH-like_sf"/>
</dbReference>
<dbReference type="InterPro" id="IPR001584">
    <property type="entry name" value="Integrase_cat-core"/>
</dbReference>
<gene>
    <name evidence="2" type="ORF">PR048_013571</name>
</gene>